<protein>
    <recommendedName>
        <fullName evidence="2">ATPase BadF/BadG/BcrA/BcrD type domain-containing protein</fullName>
    </recommendedName>
</protein>
<feature type="domain" description="ATPase BadF/BadG/BcrA/BcrD type" evidence="2">
    <location>
        <begin position="156"/>
        <end position="315"/>
    </location>
</feature>
<evidence type="ECO:0000256" key="1">
    <source>
        <dbReference type="SAM" id="MobiDB-lite"/>
    </source>
</evidence>
<dbReference type="SUPFAM" id="SSF53067">
    <property type="entry name" value="Actin-like ATPase domain"/>
    <property type="match status" value="1"/>
</dbReference>
<sequence>MSSSTPGSAWVVGLDVGGSGSRLVARRLDDVRPPGAPSSARDVALAGRPVAIGPAGSDAADVVRDLLARLRTEVPSLAHDGVAAAAVGATGLASLVRDPAELHAALRAGLLAPTPTPVEHDMKVVLGGKTTFTSGSTAGAVVLGDGTSDGGGPRTAVAADALTAHLGALGGRPGAVVAVGTGAIALGTDLRDVWHRVDGWGHLLGDLGSGSWIGAQGLRAAVAAHDGRDNGGSAALLAAATERFGPVPTWPEQLYTRPDRAQVLASFTPDVAAAARDGDAVARQVLAGAGTHLATTLAAALVDGVPPLAAATGGVLGIGPLLTDAFRARLAVLRPDVELVDAAGTPLDGALHLAARLATDPGSVVGHEPWLTLGGPATAVPHDPTDARHRTGPQSPTHPQHPTITEED</sequence>
<evidence type="ECO:0000313" key="3">
    <source>
        <dbReference type="EMBL" id="GED08114.1"/>
    </source>
</evidence>
<gene>
    <name evidence="3" type="ORF">CCE02nite_01130</name>
</gene>
<feature type="compositionally biased region" description="Polar residues" evidence="1">
    <location>
        <begin position="392"/>
        <end position="408"/>
    </location>
</feature>
<dbReference type="InterPro" id="IPR002731">
    <property type="entry name" value="ATPase_BadF"/>
</dbReference>
<dbReference type="AlphaFoldDB" id="A0A4Y4DWF7"/>
<dbReference type="Proteomes" id="UP000316659">
    <property type="component" value="Unassembled WGS sequence"/>
</dbReference>
<organism evidence="3 4">
    <name type="scientific">Cellulosimicrobium cellulans</name>
    <name type="common">Arthrobacter luteus</name>
    <dbReference type="NCBI Taxonomy" id="1710"/>
    <lineage>
        <taxon>Bacteria</taxon>
        <taxon>Bacillati</taxon>
        <taxon>Actinomycetota</taxon>
        <taxon>Actinomycetes</taxon>
        <taxon>Micrococcales</taxon>
        <taxon>Promicromonosporaceae</taxon>
        <taxon>Cellulosimicrobium</taxon>
    </lineage>
</organism>
<reference evidence="3 4" key="1">
    <citation type="submission" date="2019-06" db="EMBL/GenBank/DDBJ databases">
        <title>Whole genome shotgun sequence of Cellulosimicrobium cellulans NBRC 15516.</title>
        <authorList>
            <person name="Hosoyama A."/>
            <person name="Uohara A."/>
            <person name="Ohji S."/>
            <person name="Ichikawa N."/>
        </authorList>
    </citation>
    <scope>NUCLEOTIDE SEQUENCE [LARGE SCALE GENOMIC DNA]</scope>
    <source>
        <strain evidence="3 4">NBRC 15516</strain>
    </source>
</reference>
<dbReference type="PANTHER" id="PTHR43190">
    <property type="entry name" value="N-ACETYL-D-GLUCOSAMINE KINASE"/>
    <property type="match status" value="1"/>
</dbReference>
<comment type="caution">
    <text evidence="3">The sequence shown here is derived from an EMBL/GenBank/DDBJ whole genome shotgun (WGS) entry which is preliminary data.</text>
</comment>
<dbReference type="PANTHER" id="PTHR43190:SF3">
    <property type="entry name" value="N-ACETYL-D-GLUCOSAMINE KINASE"/>
    <property type="match status" value="1"/>
</dbReference>
<dbReference type="RefSeq" id="WP_141387172.1">
    <property type="nucleotide sequence ID" value="NZ_BJNZ01000001.1"/>
</dbReference>
<dbReference type="Gene3D" id="3.30.420.40">
    <property type="match status" value="1"/>
</dbReference>
<feature type="region of interest" description="Disordered" evidence="1">
    <location>
        <begin position="373"/>
        <end position="408"/>
    </location>
</feature>
<name>A0A4Y4DWF7_CELCE</name>
<dbReference type="Pfam" id="PF01869">
    <property type="entry name" value="BcrAD_BadFG"/>
    <property type="match status" value="1"/>
</dbReference>
<dbReference type="InterPro" id="IPR052519">
    <property type="entry name" value="Euk-type_GlcNAc_Kinase"/>
</dbReference>
<proteinExistence type="predicted"/>
<evidence type="ECO:0000313" key="4">
    <source>
        <dbReference type="Proteomes" id="UP000316659"/>
    </source>
</evidence>
<dbReference type="InterPro" id="IPR043129">
    <property type="entry name" value="ATPase_NBD"/>
</dbReference>
<dbReference type="EMBL" id="BJNZ01000001">
    <property type="protein sequence ID" value="GED08114.1"/>
    <property type="molecule type" value="Genomic_DNA"/>
</dbReference>
<evidence type="ECO:0000259" key="2">
    <source>
        <dbReference type="Pfam" id="PF01869"/>
    </source>
</evidence>
<accession>A0A4Y4DWF7</accession>